<proteinExistence type="predicted"/>
<keyword evidence="3" id="KW-1185">Reference proteome</keyword>
<name>A0ABS4CFG1_9ENTE</name>
<evidence type="ECO:0008006" key="4">
    <source>
        <dbReference type="Google" id="ProtNLM"/>
    </source>
</evidence>
<organism evidence="2 3">
    <name type="scientific">Enterococcus larvae</name>
    <dbReference type="NCBI Taxonomy" id="2794352"/>
    <lineage>
        <taxon>Bacteria</taxon>
        <taxon>Bacillati</taxon>
        <taxon>Bacillota</taxon>
        <taxon>Bacilli</taxon>
        <taxon>Lactobacillales</taxon>
        <taxon>Enterococcaceae</taxon>
        <taxon>Enterococcus</taxon>
    </lineage>
</organism>
<dbReference type="RefSeq" id="WP_209555471.1">
    <property type="nucleotide sequence ID" value="NZ_JAEDXU010000001.1"/>
</dbReference>
<accession>A0ABS4CFG1</accession>
<keyword evidence="1" id="KW-0732">Signal</keyword>
<evidence type="ECO:0000313" key="2">
    <source>
        <dbReference type="EMBL" id="MBP1044662.1"/>
    </source>
</evidence>
<dbReference type="Proteomes" id="UP000673375">
    <property type="component" value="Unassembled WGS sequence"/>
</dbReference>
<comment type="caution">
    <text evidence="2">The sequence shown here is derived from an EMBL/GenBank/DDBJ whole genome shotgun (WGS) entry which is preliminary data.</text>
</comment>
<reference evidence="2 3" key="1">
    <citation type="submission" date="2020-12" db="EMBL/GenBank/DDBJ databases">
        <title>Vagococcus allomyrinae sp. nov. and Enterococcus lavae sp. nov., isolated from the larvae of Allomyrina dichotoma.</title>
        <authorList>
            <person name="Lee S.D."/>
        </authorList>
    </citation>
    <scope>NUCLEOTIDE SEQUENCE [LARGE SCALE GENOMIC DNA]</scope>
    <source>
        <strain evidence="2 3">BWM-S5</strain>
    </source>
</reference>
<gene>
    <name evidence="2" type="ORF">I6N96_00105</name>
</gene>
<feature type="chain" id="PRO_5047053443" description="Leucine-rich repeat domain-containing protein" evidence="1">
    <location>
        <begin position="29"/>
        <end position="269"/>
    </location>
</feature>
<evidence type="ECO:0000256" key="1">
    <source>
        <dbReference type="SAM" id="SignalP"/>
    </source>
</evidence>
<dbReference type="Gene3D" id="3.80.10.10">
    <property type="entry name" value="Ribonuclease Inhibitor"/>
    <property type="match status" value="1"/>
</dbReference>
<sequence>MKVKKMFLRTLVCVGMLGSLFIGGTVSAEENESVYIPDFNVRDALAGSFLNQLPTQSDLADLEMDSLYTIAGQDPLNANLSGFQHVANLKELVVMYGTSIMDYRPISAMTNLESLHFNLPGSEFPKHFADLDFVTNLKKLKSFSFEKNVLDLTPLDELPELTEVSIGYAYAAPTTSTVKHLISNTTRELVFANPVTFSSHFDGGELIVTDRDRYTENIEVSQDEKVIKVSEIPAGSESIVLMFKNSNYSEGCYADYIMEYEIPLVWYDM</sequence>
<feature type="signal peptide" evidence="1">
    <location>
        <begin position="1"/>
        <end position="28"/>
    </location>
</feature>
<dbReference type="InterPro" id="IPR032675">
    <property type="entry name" value="LRR_dom_sf"/>
</dbReference>
<protein>
    <recommendedName>
        <fullName evidence="4">Leucine-rich repeat domain-containing protein</fullName>
    </recommendedName>
</protein>
<dbReference type="EMBL" id="JAEDXU010000001">
    <property type="protein sequence ID" value="MBP1044662.1"/>
    <property type="molecule type" value="Genomic_DNA"/>
</dbReference>
<evidence type="ECO:0000313" key="3">
    <source>
        <dbReference type="Proteomes" id="UP000673375"/>
    </source>
</evidence>